<keyword evidence="3" id="KW-0539">Nucleus</keyword>
<feature type="compositionally biased region" description="Basic and acidic residues" evidence="4">
    <location>
        <begin position="381"/>
        <end position="401"/>
    </location>
</feature>
<protein>
    <recommendedName>
        <fullName evidence="9">Ribosomal RNA-processing protein 14/surfeit locus protein 6 C-terminal domain-containing protein</fullName>
    </recommendedName>
</protein>
<feature type="compositionally biased region" description="Basic and acidic residues" evidence="4">
    <location>
        <begin position="160"/>
        <end position="232"/>
    </location>
</feature>
<dbReference type="Proteomes" id="UP000230002">
    <property type="component" value="Unassembled WGS sequence"/>
</dbReference>
<feature type="domain" description="Ribosomal RNA-processing protein 14 N-terminal" evidence="6">
    <location>
        <begin position="11"/>
        <end position="74"/>
    </location>
</feature>
<sequence length="419" mass="46772">MSTSTSVLQESLEKHNEVFESLLKLIPAKYYLVQDDADAQYASKYQKNSKKQKAPKQAIKEASKKAKKDKLDPANNKTILELQSEALAAREDEQRSTKSKGKRKAAVLDDDDDSDVMHLDAPMSDSGDVEEPDEDAGEAMDMNTDAAPVPMPQSGGIAALREKLHARMVELRNKGRGRDGEANSRDELLEERRRQRAAMRERRRKETKEKIRQQEERKGKGKEKEKSKEKQQQKGPQTKLQLLVPDTGKHDPQSKFTSVAFSNLNASTSGSSKPSKLKKNLPSSASNPSQALTQLEKHKEKLAALPDAERAARAEREQWEKAGARVEGAKVHDDEARLKKAVKRKEKQKTKSKKGWDERKEQVATSMAARQKKRTDNIAARAERRKGGGKGKAKDKARPGFEGKSFGKGKGKAKDKGKK</sequence>
<comment type="similarity">
    <text evidence="2">Belongs to the SURF6 family.</text>
</comment>
<evidence type="ECO:0000256" key="1">
    <source>
        <dbReference type="ARBA" id="ARBA00004123"/>
    </source>
</evidence>
<reference evidence="7 8" key="1">
    <citation type="journal article" date="2015" name="Sci. Rep.">
        <title>Chromosome-level genome map provides insights into diverse defense mechanisms in the medicinal fungus Ganoderma sinense.</title>
        <authorList>
            <person name="Zhu Y."/>
            <person name="Xu J."/>
            <person name="Sun C."/>
            <person name="Zhou S."/>
            <person name="Xu H."/>
            <person name="Nelson D.R."/>
            <person name="Qian J."/>
            <person name="Song J."/>
            <person name="Luo H."/>
            <person name="Xiang L."/>
            <person name="Li Y."/>
            <person name="Xu Z."/>
            <person name="Ji A."/>
            <person name="Wang L."/>
            <person name="Lu S."/>
            <person name="Hayward A."/>
            <person name="Sun W."/>
            <person name="Li X."/>
            <person name="Schwartz D.C."/>
            <person name="Wang Y."/>
            <person name="Chen S."/>
        </authorList>
    </citation>
    <scope>NUCLEOTIDE SEQUENCE [LARGE SCALE GENOMIC DNA]</scope>
    <source>
        <strain evidence="7 8">ZZ0214-1</strain>
    </source>
</reference>
<evidence type="ECO:0000313" key="7">
    <source>
        <dbReference type="EMBL" id="PIL29106.1"/>
    </source>
</evidence>
<evidence type="ECO:0008006" key="9">
    <source>
        <dbReference type="Google" id="ProtNLM"/>
    </source>
</evidence>
<name>A0A2G8S5Q6_9APHY</name>
<evidence type="ECO:0000256" key="2">
    <source>
        <dbReference type="ARBA" id="ARBA00005904"/>
    </source>
</evidence>
<feature type="compositionally biased region" description="Basic residues" evidence="4">
    <location>
        <begin position="339"/>
        <end position="353"/>
    </location>
</feature>
<dbReference type="PANTHER" id="PTHR14369">
    <property type="entry name" value="SURFEIT LOCUS PROTEIN 6"/>
    <property type="match status" value="1"/>
</dbReference>
<feature type="compositionally biased region" description="Low complexity" evidence="4">
    <location>
        <begin position="265"/>
        <end position="286"/>
    </location>
</feature>
<comment type="subcellular location">
    <subcellularLocation>
        <location evidence="1">Nucleus</location>
    </subcellularLocation>
</comment>
<dbReference type="GO" id="GO:0005730">
    <property type="term" value="C:nucleolus"/>
    <property type="evidence" value="ECO:0007669"/>
    <property type="project" value="TreeGrafter"/>
</dbReference>
<gene>
    <name evidence="7" type="ORF">GSI_09154</name>
</gene>
<organism evidence="7 8">
    <name type="scientific">Ganoderma sinense ZZ0214-1</name>
    <dbReference type="NCBI Taxonomy" id="1077348"/>
    <lineage>
        <taxon>Eukaryota</taxon>
        <taxon>Fungi</taxon>
        <taxon>Dikarya</taxon>
        <taxon>Basidiomycota</taxon>
        <taxon>Agaricomycotina</taxon>
        <taxon>Agaricomycetes</taxon>
        <taxon>Polyporales</taxon>
        <taxon>Polyporaceae</taxon>
        <taxon>Ganoderma</taxon>
    </lineage>
</organism>
<feature type="compositionally biased region" description="Basic and acidic residues" evidence="4">
    <location>
        <begin position="58"/>
        <end position="72"/>
    </location>
</feature>
<evidence type="ECO:0000259" key="6">
    <source>
        <dbReference type="Pfam" id="PF15459"/>
    </source>
</evidence>
<dbReference type="GO" id="GO:0003677">
    <property type="term" value="F:DNA binding"/>
    <property type="evidence" value="ECO:0007669"/>
    <property type="project" value="TreeGrafter"/>
</dbReference>
<dbReference type="InterPro" id="IPR029188">
    <property type="entry name" value="Rrp14_N"/>
</dbReference>
<evidence type="ECO:0000259" key="5">
    <source>
        <dbReference type="Pfam" id="PF04935"/>
    </source>
</evidence>
<dbReference type="Pfam" id="PF15459">
    <property type="entry name" value="RRP14"/>
    <property type="match status" value="1"/>
</dbReference>
<dbReference type="GO" id="GO:0042274">
    <property type="term" value="P:ribosomal small subunit biogenesis"/>
    <property type="evidence" value="ECO:0007669"/>
    <property type="project" value="TreeGrafter"/>
</dbReference>
<dbReference type="InterPro" id="IPR029190">
    <property type="entry name" value="Rrp14/SURF6_C"/>
</dbReference>
<dbReference type="GO" id="GO:0042273">
    <property type="term" value="P:ribosomal large subunit biogenesis"/>
    <property type="evidence" value="ECO:0007669"/>
    <property type="project" value="TreeGrafter"/>
</dbReference>
<proteinExistence type="inferred from homology"/>
<dbReference type="InterPro" id="IPR007019">
    <property type="entry name" value="SURF6"/>
</dbReference>
<accession>A0A2G8S5Q6</accession>
<dbReference type="OrthoDB" id="444809at2759"/>
<feature type="compositionally biased region" description="Basic residues" evidence="4">
    <location>
        <begin position="407"/>
        <end position="419"/>
    </location>
</feature>
<dbReference type="Pfam" id="PF04935">
    <property type="entry name" value="SURF6"/>
    <property type="match status" value="1"/>
</dbReference>
<comment type="caution">
    <text evidence="7">The sequence shown here is derived from an EMBL/GenBank/DDBJ whole genome shotgun (WGS) entry which is preliminary data.</text>
</comment>
<feature type="compositionally biased region" description="Acidic residues" evidence="4">
    <location>
        <begin position="127"/>
        <end position="138"/>
    </location>
</feature>
<feature type="domain" description="Ribosomal RNA-processing protein 14/surfeit locus protein 6 C-terminal" evidence="5">
    <location>
        <begin position="187"/>
        <end position="390"/>
    </location>
</feature>
<dbReference type="AlphaFoldDB" id="A0A2G8S5Q6"/>
<feature type="compositionally biased region" description="Basic and acidic residues" evidence="4">
    <location>
        <begin position="295"/>
        <end position="338"/>
    </location>
</feature>
<feature type="compositionally biased region" description="Polar residues" evidence="4">
    <location>
        <begin position="254"/>
        <end position="264"/>
    </location>
</feature>
<dbReference type="EMBL" id="AYKW01000023">
    <property type="protein sequence ID" value="PIL29106.1"/>
    <property type="molecule type" value="Genomic_DNA"/>
</dbReference>
<dbReference type="PANTHER" id="PTHR14369:SF0">
    <property type="entry name" value="SURFEIT LOCUS PROTEIN 6"/>
    <property type="match status" value="1"/>
</dbReference>
<evidence type="ECO:0000256" key="3">
    <source>
        <dbReference type="ARBA" id="ARBA00023242"/>
    </source>
</evidence>
<evidence type="ECO:0000256" key="4">
    <source>
        <dbReference type="SAM" id="MobiDB-lite"/>
    </source>
</evidence>
<evidence type="ECO:0000313" key="8">
    <source>
        <dbReference type="Proteomes" id="UP000230002"/>
    </source>
</evidence>
<dbReference type="STRING" id="1077348.A0A2G8S5Q6"/>
<feature type="region of interest" description="Disordered" evidence="4">
    <location>
        <begin position="44"/>
        <end position="419"/>
    </location>
</feature>
<dbReference type="GO" id="GO:0003723">
    <property type="term" value="F:RNA binding"/>
    <property type="evidence" value="ECO:0007669"/>
    <property type="project" value="TreeGrafter"/>
</dbReference>
<keyword evidence="8" id="KW-1185">Reference proteome</keyword>